<dbReference type="PANTHER" id="PTHR12526">
    <property type="entry name" value="GLYCOSYLTRANSFERASE"/>
    <property type="match status" value="1"/>
</dbReference>
<proteinExistence type="predicted"/>
<dbReference type="Proteomes" id="UP000886724">
    <property type="component" value="Unassembled WGS sequence"/>
</dbReference>
<evidence type="ECO:0000313" key="1">
    <source>
        <dbReference type="EMBL" id="HIX81415.1"/>
    </source>
</evidence>
<sequence length="407" mass="48089">MNLLIISRTCSLQKYQYIFETREKKYIDPSQKFFYQLFEGTINNKNFKTITYISSLPISTSVHKKKKWNREIERKGKFKFIYHKFINRKIICFFASYYYIKKEINIWIKENKNNGFIIVDGTNLIQMLALLHFRKKVKKLALVTDVPNMITVIGHKKMSKIRCFFQLIYDNFTLKVVNKFDGYIFLTESMNELLNPQKKPYIVIEGSVDTSKVYKQKQPTDTFNVVYAGGLYKSFGIDKLINSFSRFEENDKIKLFLYGNGPIVENYSKQDYINDKVQYMGVVSSDEIVKIEAEADLLINPRPSNLEFTKYSFPSKTLEYMSSGTAFLTTKLKGIGKEYFKYLLVIDDETEYGIYKSIRNAYLMEQKELTELGNKAKKFVETQKNSYHQCVRLYDFLMELDNYENQK</sequence>
<comment type="caution">
    <text evidence="1">The sequence shown here is derived from an EMBL/GenBank/DDBJ whole genome shotgun (WGS) entry which is preliminary data.</text>
</comment>
<accession>A0A9D2BLS9</accession>
<dbReference type="Pfam" id="PF13692">
    <property type="entry name" value="Glyco_trans_1_4"/>
    <property type="match status" value="1"/>
</dbReference>
<dbReference type="SUPFAM" id="SSF53756">
    <property type="entry name" value="UDP-Glycosyltransferase/glycogen phosphorylase"/>
    <property type="match status" value="1"/>
</dbReference>
<keyword evidence="1" id="KW-0328">Glycosyltransferase</keyword>
<evidence type="ECO:0000313" key="2">
    <source>
        <dbReference type="Proteomes" id="UP000886724"/>
    </source>
</evidence>
<dbReference type="EC" id="2.4.-.-" evidence="1"/>
<dbReference type="AlphaFoldDB" id="A0A9D2BLS9"/>
<dbReference type="GO" id="GO:0016757">
    <property type="term" value="F:glycosyltransferase activity"/>
    <property type="evidence" value="ECO:0007669"/>
    <property type="project" value="UniProtKB-KW"/>
</dbReference>
<reference evidence="1" key="1">
    <citation type="journal article" date="2021" name="PeerJ">
        <title>Extensive microbial diversity within the chicken gut microbiome revealed by metagenomics and culture.</title>
        <authorList>
            <person name="Gilroy R."/>
            <person name="Ravi A."/>
            <person name="Getino M."/>
            <person name="Pursley I."/>
            <person name="Horton D.L."/>
            <person name="Alikhan N.F."/>
            <person name="Baker D."/>
            <person name="Gharbi K."/>
            <person name="Hall N."/>
            <person name="Watson M."/>
            <person name="Adriaenssens E.M."/>
            <person name="Foster-Nyarko E."/>
            <person name="Jarju S."/>
            <person name="Secka A."/>
            <person name="Antonio M."/>
            <person name="Oren A."/>
            <person name="Chaudhuri R.R."/>
            <person name="La Ragione R."/>
            <person name="Hildebrand F."/>
            <person name="Pallen M.J."/>
        </authorList>
    </citation>
    <scope>NUCLEOTIDE SEQUENCE</scope>
    <source>
        <strain evidence="1">ChiGjej1B1-14440</strain>
    </source>
</reference>
<dbReference type="PANTHER" id="PTHR12526:SF630">
    <property type="entry name" value="GLYCOSYLTRANSFERASE"/>
    <property type="match status" value="1"/>
</dbReference>
<reference evidence="1" key="2">
    <citation type="submission" date="2021-04" db="EMBL/GenBank/DDBJ databases">
        <authorList>
            <person name="Gilroy R."/>
        </authorList>
    </citation>
    <scope>NUCLEOTIDE SEQUENCE</scope>
    <source>
        <strain evidence="1">ChiGjej1B1-14440</strain>
    </source>
</reference>
<name>A0A9D2BLS9_9FIRM</name>
<dbReference type="Gene3D" id="3.40.50.2000">
    <property type="entry name" value="Glycogen Phosphorylase B"/>
    <property type="match status" value="1"/>
</dbReference>
<organism evidence="1 2">
    <name type="scientific">Candidatus Erysipelatoclostridium merdavium</name>
    <dbReference type="NCBI Taxonomy" id="2838566"/>
    <lineage>
        <taxon>Bacteria</taxon>
        <taxon>Bacillati</taxon>
        <taxon>Bacillota</taxon>
        <taxon>Erysipelotrichia</taxon>
        <taxon>Erysipelotrichales</taxon>
        <taxon>Erysipelotrichales incertae sedis</taxon>
    </lineage>
</organism>
<dbReference type="EMBL" id="DXET01000123">
    <property type="protein sequence ID" value="HIX81415.1"/>
    <property type="molecule type" value="Genomic_DNA"/>
</dbReference>
<protein>
    <submittedName>
        <fullName evidence="1">Glycosyltransferase</fullName>
        <ecNumber evidence="1">2.4.-.-</ecNumber>
    </submittedName>
</protein>
<keyword evidence="1" id="KW-0808">Transferase</keyword>
<gene>
    <name evidence="1" type="ORF">H9980_05500</name>
</gene>